<comment type="caution">
    <text evidence="1">The sequence shown here is derived from an EMBL/GenBank/DDBJ whole genome shotgun (WGS) entry which is preliminary data.</text>
</comment>
<organism evidence="1 2">
    <name type="scientific">Thelonectria olida</name>
    <dbReference type="NCBI Taxonomy" id="1576542"/>
    <lineage>
        <taxon>Eukaryota</taxon>
        <taxon>Fungi</taxon>
        <taxon>Dikarya</taxon>
        <taxon>Ascomycota</taxon>
        <taxon>Pezizomycotina</taxon>
        <taxon>Sordariomycetes</taxon>
        <taxon>Hypocreomycetidae</taxon>
        <taxon>Hypocreales</taxon>
        <taxon>Nectriaceae</taxon>
        <taxon>Thelonectria</taxon>
    </lineage>
</organism>
<reference evidence="1 2" key="1">
    <citation type="journal article" date="2021" name="Nat. Commun.">
        <title>Genetic determinants of endophytism in the Arabidopsis root mycobiome.</title>
        <authorList>
            <person name="Mesny F."/>
            <person name="Miyauchi S."/>
            <person name="Thiergart T."/>
            <person name="Pickel B."/>
            <person name="Atanasova L."/>
            <person name="Karlsson M."/>
            <person name="Huettel B."/>
            <person name="Barry K.W."/>
            <person name="Haridas S."/>
            <person name="Chen C."/>
            <person name="Bauer D."/>
            <person name="Andreopoulos W."/>
            <person name="Pangilinan J."/>
            <person name="LaButti K."/>
            <person name="Riley R."/>
            <person name="Lipzen A."/>
            <person name="Clum A."/>
            <person name="Drula E."/>
            <person name="Henrissat B."/>
            <person name="Kohler A."/>
            <person name="Grigoriev I.V."/>
            <person name="Martin F.M."/>
            <person name="Hacquard S."/>
        </authorList>
    </citation>
    <scope>NUCLEOTIDE SEQUENCE [LARGE SCALE GENOMIC DNA]</scope>
    <source>
        <strain evidence="1 2">MPI-CAGE-CH-0241</strain>
    </source>
</reference>
<protein>
    <submittedName>
        <fullName evidence="1">Uncharacterized protein</fullName>
    </submittedName>
</protein>
<gene>
    <name evidence="1" type="ORF">B0T10DRAFT_476157</name>
</gene>
<sequence>MEMFEQHGISRPEGWLSADGSIASDQPVFEQKKVFRVCHACGEALDARQYCSHCGHDSCLKCTSEVTEDGFERAHDAMRQHGHGTIEHSLKRTIHRVETSERNHIHSTEVAVRTVRRQGASKSDSSAETTKPQMQFDELLPEPVPLPPALVALPRPLRRSDEVNAGPTPLAPKKIQTATPVGRHNGYRVAPRAKGDTSIQATKRHKPVTIHSGTVLGVQRVEVPSRQLGSLRIVIQSKLGKLQTRND</sequence>
<dbReference type="SUPFAM" id="SSF144206">
    <property type="entry name" value="NOB1 zinc finger-like"/>
    <property type="match status" value="1"/>
</dbReference>
<dbReference type="Proteomes" id="UP000777438">
    <property type="component" value="Unassembled WGS sequence"/>
</dbReference>
<keyword evidence="2" id="KW-1185">Reference proteome</keyword>
<proteinExistence type="predicted"/>
<evidence type="ECO:0000313" key="2">
    <source>
        <dbReference type="Proteomes" id="UP000777438"/>
    </source>
</evidence>
<name>A0A9P9AXD6_9HYPO</name>
<accession>A0A9P9AXD6</accession>
<dbReference type="EMBL" id="JAGPYM010000003">
    <property type="protein sequence ID" value="KAH6897174.1"/>
    <property type="molecule type" value="Genomic_DNA"/>
</dbReference>
<evidence type="ECO:0000313" key="1">
    <source>
        <dbReference type="EMBL" id="KAH6897174.1"/>
    </source>
</evidence>
<dbReference type="InterPro" id="IPR036283">
    <property type="entry name" value="NOB1_Zf-like_sf"/>
</dbReference>
<dbReference type="OrthoDB" id="270171at2759"/>
<dbReference type="AlphaFoldDB" id="A0A9P9AXD6"/>